<protein>
    <submittedName>
        <fullName evidence="3">Fumarylacetoacetate hydrolase family protein</fullName>
    </submittedName>
</protein>
<dbReference type="EMBL" id="JAGGJA010000002">
    <property type="protein sequence ID" value="MCW9705885.1"/>
    <property type="molecule type" value="Genomic_DNA"/>
</dbReference>
<name>A0ABT3PIW5_9BACT</name>
<evidence type="ECO:0000313" key="4">
    <source>
        <dbReference type="Proteomes" id="UP001207918"/>
    </source>
</evidence>
<dbReference type="PANTHER" id="PTHR11820:SF7">
    <property type="entry name" value="ACYLPYRUVASE FAHD1, MITOCHONDRIAL"/>
    <property type="match status" value="1"/>
</dbReference>
<gene>
    <name evidence="3" type="ORF">J6I44_03430</name>
</gene>
<dbReference type="PANTHER" id="PTHR11820">
    <property type="entry name" value="ACYLPYRUVASE"/>
    <property type="match status" value="1"/>
</dbReference>
<sequence length="217" mass="23154">MAQINLPGLPHLSAKSVFCIGRNYVAHARELNNDVPDEPLIFLKPLGSLTFDGPIQLPSQSNNVHHEVELVAAIGKGGKNISRKKALDHVAGYAVGIDITARDIQSRAKEKGRPWSVAKGFDTFAPLSSFIPADEIADPQDIDLSLTVNGSVRQASNTSLMIFSVAELIHYLSGIVTLQPGDLIFTGTPEGVSPLQSGDNIQANLGFLNAHLSINVA</sequence>
<reference evidence="3 4" key="1">
    <citation type="submission" date="2021-03" db="EMBL/GenBank/DDBJ databases">
        <title>Aliifodinibius sp. nov., a new bacterium isolated from saline soil.</title>
        <authorList>
            <person name="Galisteo C."/>
            <person name="De La Haba R."/>
            <person name="Sanchez-Porro C."/>
            <person name="Ventosa A."/>
        </authorList>
    </citation>
    <scope>NUCLEOTIDE SEQUENCE [LARGE SCALE GENOMIC DNA]</scope>
    <source>
        <strain evidence="3 4">1BSP15-2V2</strain>
    </source>
</reference>
<accession>A0ABT3PIW5</accession>
<evidence type="ECO:0000313" key="3">
    <source>
        <dbReference type="EMBL" id="MCW9705885.1"/>
    </source>
</evidence>
<keyword evidence="3" id="KW-0378">Hydrolase</keyword>
<evidence type="ECO:0000256" key="1">
    <source>
        <dbReference type="ARBA" id="ARBA00022723"/>
    </source>
</evidence>
<dbReference type="GO" id="GO:0016787">
    <property type="term" value="F:hydrolase activity"/>
    <property type="evidence" value="ECO:0007669"/>
    <property type="project" value="UniProtKB-KW"/>
</dbReference>
<proteinExistence type="predicted"/>
<organism evidence="3 4">
    <name type="scientific">Fodinibius salsisoli</name>
    <dbReference type="NCBI Taxonomy" id="2820877"/>
    <lineage>
        <taxon>Bacteria</taxon>
        <taxon>Pseudomonadati</taxon>
        <taxon>Balneolota</taxon>
        <taxon>Balneolia</taxon>
        <taxon>Balneolales</taxon>
        <taxon>Balneolaceae</taxon>
        <taxon>Fodinibius</taxon>
    </lineage>
</organism>
<feature type="domain" description="Fumarylacetoacetase-like C-terminal" evidence="2">
    <location>
        <begin position="17"/>
        <end position="205"/>
    </location>
</feature>
<dbReference type="SUPFAM" id="SSF56529">
    <property type="entry name" value="FAH"/>
    <property type="match status" value="1"/>
</dbReference>
<keyword evidence="1" id="KW-0479">Metal-binding</keyword>
<dbReference type="InterPro" id="IPR036663">
    <property type="entry name" value="Fumarylacetoacetase_C_sf"/>
</dbReference>
<comment type="caution">
    <text evidence="3">The sequence shown here is derived from an EMBL/GenBank/DDBJ whole genome shotgun (WGS) entry which is preliminary data.</text>
</comment>
<evidence type="ECO:0000259" key="2">
    <source>
        <dbReference type="Pfam" id="PF01557"/>
    </source>
</evidence>
<dbReference type="Pfam" id="PF01557">
    <property type="entry name" value="FAA_hydrolase"/>
    <property type="match status" value="1"/>
</dbReference>
<keyword evidence="4" id="KW-1185">Reference proteome</keyword>
<dbReference type="InterPro" id="IPR011234">
    <property type="entry name" value="Fumarylacetoacetase-like_C"/>
</dbReference>
<dbReference type="Proteomes" id="UP001207918">
    <property type="component" value="Unassembled WGS sequence"/>
</dbReference>
<dbReference type="Gene3D" id="3.90.850.10">
    <property type="entry name" value="Fumarylacetoacetase-like, C-terminal domain"/>
    <property type="match status" value="1"/>
</dbReference>
<dbReference type="RefSeq" id="WP_265764576.1">
    <property type="nucleotide sequence ID" value="NZ_JAGGJA010000002.1"/>
</dbReference>